<name>A0A074ZWV9_OPIVI</name>
<dbReference type="AlphaFoldDB" id="A0A074ZWV9"/>
<accession>A0A074ZWV9</accession>
<keyword evidence="2" id="KW-1185">Reference proteome</keyword>
<organism evidence="1 2">
    <name type="scientific">Opisthorchis viverrini</name>
    <name type="common">Southeast Asian liver fluke</name>
    <dbReference type="NCBI Taxonomy" id="6198"/>
    <lineage>
        <taxon>Eukaryota</taxon>
        <taxon>Metazoa</taxon>
        <taxon>Spiralia</taxon>
        <taxon>Lophotrochozoa</taxon>
        <taxon>Platyhelminthes</taxon>
        <taxon>Trematoda</taxon>
        <taxon>Digenea</taxon>
        <taxon>Opisthorchiida</taxon>
        <taxon>Opisthorchiata</taxon>
        <taxon>Opisthorchiidae</taxon>
        <taxon>Opisthorchis</taxon>
    </lineage>
</organism>
<dbReference type="Proteomes" id="UP000054324">
    <property type="component" value="Unassembled WGS sequence"/>
</dbReference>
<evidence type="ECO:0000313" key="1">
    <source>
        <dbReference type="EMBL" id="KER27830.1"/>
    </source>
</evidence>
<proteinExistence type="predicted"/>
<dbReference type="KEGG" id="ovi:T265_05190"/>
<sequence length="175" mass="19721">MYGFCRTITYRGACCFPCLNIINGSKVDRDRIILNAAGCRRSKIWLLIEAYGGCVADFNPGCLNECPERITHLVPQNQNIRWAWESEYQLFWRSKCNERFCRYQTWPSATGGEPQFKTAVPSGAHHLIAITPWCAHANLAAANYKSTVDPVGPRGHQPPVESHNSRLPFLLGHTT</sequence>
<dbReference type="EMBL" id="KL596713">
    <property type="protein sequence ID" value="KER27830.1"/>
    <property type="molecule type" value="Genomic_DNA"/>
</dbReference>
<protein>
    <submittedName>
        <fullName evidence="1">Uncharacterized protein</fullName>
    </submittedName>
</protein>
<evidence type="ECO:0000313" key="2">
    <source>
        <dbReference type="Proteomes" id="UP000054324"/>
    </source>
</evidence>
<dbReference type="GeneID" id="20319372"/>
<dbReference type="RefSeq" id="XP_009168398.1">
    <property type="nucleotide sequence ID" value="XM_009170134.1"/>
</dbReference>
<reference evidence="1 2" key="1">
    <citation type="submission" date="2013-11" db="EMBL/GenBank/DDBJ databases">
        <title>Opisthorchis viverrini - life in the bile duct.</title>
        <authorList>
            <person name="Young N.D."/>
            <person name="Nagarajan N."/>
            <person name="Lin S.J."/>
            <person name="Korhonen P.K."/>
            <person name="Jex A.R."/>
            <person name="Hall R.S."/>
            <person name="Safavi-Hemami H."/>
            <person name="Kaewkong W."/>
            <person name="Bertrand D."/>
            <person name="Gao S."/>
            <person name="Seet Q."/>
            <person name="Wongkham S."/>
            <person name="Teh B.T."/>
            <person name="Wongkham C."/>
            <person name="Intapan P.M."/>
            <person name="Maleewong W."/>
            <person name="Yang X."/>
            <person name="Hu M."/>
            <person name="Wang Z."/>
            <person name="Hofmann A."/>
            <person name="Sternberg P.W."/>
            <person name="Tan P."/>
            <person name="Wang J."/>
            <person name="Gasser R.B."/>
        </authorList>
    </citation>
    <scope>NUCLEOTIDE SEQUENCE [LARGE SCALE GENOMIC DNA]</scope>
</reference>
<gene>
    <name evidence="1" type="ORF">T265_05190</name>
</gene>
<dbReference type="CTD" id="20319372"/>